<keyword evidence="2" id="KW-0560">Oxidoreductase</keyword>
<evidence type="ECO:0000256" key="3">
    <source>
        <dbReference type="SAM" id="MobiDB-lite"/>
    </source>
</evidence>
<evidence type="ECO:0000313" key="5">
    <source>
        <dbReference type="EMBL" id="EHY90162.1"/>
    </source>
</evidence>
<dbReference type="InterPro" id="IPR015590">
    <property type="entry name" value="Aldehyde_DH_dom"/>
</dbReference>
<evidence type="ECO:0000313" key="6">
    <source>
        <dbReference type="Proteomes" id="UP000004705"/>
    </source>
</evidence>
<evidence type="ECO:0000259" key="4">
    <source>
        <dbReference type="Pfam" id="PF00171"/>
    </source>
</evidence>
<name>H8G4U5_9PSEU</name>
<feature type="region of interest" description="Disordered" evidence="3">
    <location>
        <begin position="131"/>
        <end position="150"/>
    </location>
</feature>
<dbReference type="InterPro" id="IPR051020">
    <property type="entry name" value="ALDH-related_metabolic_enz"/>
</dbReference>
<dbReference type="Gene3D" id="3.40.605.10">
    <property type="entry name" value="Aldehyde Dehydrogenase, Chain A, domain 1"/>
    <property type="match status" value="1"/>
</dbReference>
<dbReference type="Gene3D" id="3.40.309.10">
    <property type="entry name" value="Aldehyde Dehydrogenase, Chain A, domain 2"/>
    <property type="match status" value="1"/>
</dbReference>
<reference evidence="5 6" key="1">
    <citation type="journal article" date="2012" name="Stand. Genomic Sci.">
        <title>Genome sequence of the soil bacterium Saccharomonospora azurea type strain (NA-128(T)).</title>
        <authorList>
            <person name="Klenk H.P."/>
            <person name="Held B."/>
            <person name="Lucas S."/>
            <person name="Lapidus A."/>
            <person name="Copeland A."/>
            <person name="Hammon N."/>
            <person name="Pitluck S."/>
            <person name="Goodwin L.A."/>
            <person name="Han C."/>
            <person name="Tapia R."/>
            <person name="Brambilla E.M."/>
            <person name="Potter G."/>
            <person name="Land M."/>
            <person name="Ivanova N."/>
            <person name="Rohde M."/>
            <person name="Goker M."/>
            <person name="Detter J.C."/>
            <person name="Kyrpides N.C."/>
            <person name="Woyke T."/>
        </authorList>
    </citation>
    <scope>NUCLEOTIDE SEQUENCE [LARGE SCALE GENOMIC DNA]</scope>
    <source>
        <strain evidence="5 6">NA-128</strain>
    </source>
</reference>
<dbReference type="HOGENOM" id="CLU_005391_0_0_11"/>
<evidence type="ECO:0000256" key="2">
    <source>
        <dbReference type="ARBA" id="ARBA00023002"/>
    </source>
</evidence>
<dbReference type="PANTHER" id="PTHR42991:SF1">
    <property type="entry name" value="ALDEHYDE DEHYDROGENASE"/>
    <property type="match status" value="1"/>
</dbReference>
<feature type="domain" description="Aldehyde dehydrogenase" evidence="4">
    <location>
        <begin position="32"/>
        <end position="231"/>
    </location>
</feature>
<protein>
    <submittedName>
        <fullName evidence="5">NAD-dependent aldehyde dehydrogenase</fullName>
    </submittedName>
</protein>
<dbReference type="AlphaFoldDB" id="H8G4U5"/>
<dbReference type="SUPFAM" id="SSF53720">
    <property type="entry name" value="ALDH-like"/>
    <property type="match status" value="1"/>
</dbReference>
<dbReference type="PANTHER" id="PTHR42991">
    <property type="entry name" value="ALDEHYDE DEHYDROGENASE"/>
    <property type="match status" value="1"/>
</dbReference>
<feature type="compositionally biased region" description="Basic and acidic residues" evidence="3">
    <location>
        <begin position="134"/>
        <end position="150"/>
    </location>
</feature>
<dbReference type="Pfam" id="PF00171">
    <property type="entry name" value="Aldedh"/>
    <property type="match status" value="2"/>
</dbReference>
<dbReference type="InterPro" id="IPR016161">
    <property type="entry name" value="Ald_DH/histidinol_DH"/>
</dbReference>
<keyword evidence="6" id="KW-1185">Reference proteome</keyword>
<dbReference type="EMBL" id="CM001466">
    <property type="protein sequence ID" value="EHY90162.1"/>
    <property type="molecule type" value="Genomic_DNA"/>
</dbReference>
<sequence>MAVTVTRMEPMEAVTPRPRAAWIGGRPEPGEETAPVRHAYDGTEVATVSLPSAAQVERAVAGAARFAGETRSVPAHARAAVLDRLARAVESRADEFAELLTAEAAAPLTLAATEVRLAVATLRHAARFAGETSSRAHLDGPDAPGHPDRPAVRVTRQVPRGVALGLVSPHRALASTSVAVGAALAVGTPVVVVPTPRAALSTLALAETLADVLATTALPAGVFSVLPARAPDLLVGDPRLCPITTPAGRSRVTVLPDWPDVSDAAAAVAASVVDWEGRSHLPVRDVVVHATSAERFVEALTAALSAHRVGDPYDAAVAVGALPDEDAARRTLAWVTEARSRGADVPLGGERTGTVVHPTLVTGLPVEALPERVALGPVVTVSVADTLDTALAAGLCPPGPAPRAVGVFTRDLDLAQHAAERTTAGQVVVGDVPRRRPGDVRDAARALRREVVTVLAVGGRP</sequence>
<gene>
    <name evidence="5" type="ORF">SacazDRAFT_03285</name>
</gene>
<feature type="domain" description="Aldehyde dehydrogenase" evidence="4">
    <location>
        <begin position="248"/>
        <end position="434"/>
    </location>
</feature>
<evidence type="ECO:0000256" key="1">
    <source>
        <dbReference type="ARBA" id="ARBA00009986"/>
    </source>
</evidence>
<dbReference type="GO" id="GO:0008911">
    <property type="term" value="F:lactaldehyde dehydrogenase (NAD+) activity"/>
    <property type="evidence" value="ECO:0007669"/>
    <property type="project" value="TreeGrafter"/>
</dbReference>
<dbReference type="InterPro" id="IPR016162">
    <property type="entry name" value="Ald_DH_N"/>
</dbReference>
<dbReference type="InterPro" id="IPR016163">
    <property type="entry name" value="Ald_DH_C"/>
</dbReference>
<dbReference type="Proteomes" id="UP000004705">
    <property type="component" value="Chromosome"/>
</dbReference>
<comment type="similarity">
    <text evidence="1">Belongs to the aldehyde dehydrogenase family.</text>
</comment>
<accession>H8G4U5</accession>
<proteinExistence type="inferred from homology"/>
<organism evidence="5 6">
    <name type="scientific">Saccharomonospora azurea NA-128</name>
    <dbReference type="NCBI Taxonomy" id="882081"/>
    <lineage>
        <taxon>Bacteria</taxon>
        <taxon>Bacillati</taxon>
        <taxon>Actinomycetota</taxon>
        <taxon>Actinomycetes</taxon>
        <taxon>Pseudonocardiales</taxon>
        <taxon>Pseudonocardiaceae</taxon>
        <taxon>Saccharomonospora</taxon>
    </lineage>
</organism>